<evidence type="ECO:0000259" key="3">
    <source>
        <dbReference type="Pfam" id="PF21647"/>
    </source>
</evidence>
<feature type="compositionally biased region" description="Basic and acidic residues" evidence="1">
    <location>
        <begin position="148"/>
        <end position="158"/>
    </location>
</feature>
<evidence type="ECO:0000313" key="4">
    <source>
        <dbReference type="EMBL" id="CAK9214377.1"/>
    </source>
</evidence>
<dbReference type="InterPro" id="IPR048297">
    <property type="entry name" value="DUF936_dom_pln"/>
</dbReference>
<feature type="compositionally biased region" description="Polar residues" evidence="1">
    <location>
        <begin position="348"/>
        <end position="358"/>
    </location>
</feature>
<dbReference type="Pfam" id="PF06075">
    <property type="entry name" value="DUF936"/>
    <property type="match status" value="1"/>
</dbReference>
<dbReference type="InterPro" id="IPR010341">
    <property type="entry name" value="DUF936_pln"/>
</dbReference>
<dbReference type="PANTHER" id="PTHR31928:SF4">
    <property type="entry name" value="OS08G0541500 PROTEIN"/>
    <property type="match status" value="1"/>
</dbReference>
<dbReference type="Pfam" id="PF21647">
    <property type="entry name" value="DUF6857"/>
    <property type="match status" value="1"/>
</dbReference>
<gene>
    <name evidence="4" type="ORF">CSSPTR1EN2_LOCUS12201</name>
</gene>
<evidence type="ECO:0000313" key="5">
    <source>
        <dbReference type="Proteomes" id="UP001497512"/>
    </source>
</evidence>
<dbReference type="PANTHER" id="PTHR31928">
    <property type="entry name" value="EXPRESSED PROTEIN"/>
    <property type="match status" value="1"/>
</dbReference>
<evidence type="ECO:0000259" key="2">
    <source>
        <dbReference type="Pfam" id="PF06075"/>
    </source>
</evidence>
<organism evidence="4 5">
    <name type="scientific">Sphagnum troendelagicum</name>
    <dbReference type="NCBI Taxonomy" id="128251"/>
    <lineage>
        <taxon>Eukaryota</taxon>
        <taxon>Viridiplantae</taxon>
        <taxon>Streptophyta</taxon>
        <taxon>Embryophyta</taxon>
        <taxon>Bryophyta</taxon>
        <taxon>Sphagnophytina</taxon>
        <taxon>Sphagnopsida</taxon>
        <taxon>Sphagnales</taxon>
        <taxon>Sphagnaceae</taxon>
        <taxon>Sphagnum</taxon>
    </lineage>
</organism>
<feature type="compositionally biased region" description="Polar residues" evidence="1">
    <location>
        <begin position="570"/>
        <end position="582"/>
    </location>
</feature>
<protein>
    <submittedName>
        <fullName evidence="4">Uncharacterized protein</fullName>
    </submittedName>
</protein>
<feature type="region of interest" description="Disordered" evidence="1">
    <location>
        <begin position="143"/>
        <end position="209"/>
    </location>
</feature>
<dbReference type="Proteomes" id="UP001497512">
    <property type="component" value="Chromosome 2"/>
</dbReference>
<feature type="region of interest" description="Disordered" evidence="1">
    <location>
        <begin position="570"/>
        <end position="593"/>
    </location>
</feature>
<feature type="compositionally biased region" description="Polar residues" evidence="1">
    <location>
        <begin position="196"/>
        <end position="209"/>
    </location>
</feature>
<feature type="region of interest" description="Disordered" evidence="1">
    <location>
        <begin position="289"/>
        <end position="376"/>
    </location>
</feature>
<feature type="compositionally biased region" description="Polar residues" evidence="1">
    <location>
        <begin position="175"/>
        <end position="184"/>
    </location>
</feature>
<keyword evidence="5" id="KW-1185">Reference proteome</keyword>
<sequence length="777" mass="82732">MASLTPGVLLKLLQYMNSDVKVTGEHRSALLQVISIVPALAGSELWPNQGFYIKVSDSSHATYVSLAEEHDDLILSDKLQLGQFIHIDRLEAGSPVPLLRGVRPLAGRHPCVGTPEDLIATILTERLSGSSLGKSNLSTLEESNLATVDERENDEGRSSLRPTTTRAAKSKSFPDCSSSPNKSMPQAAATPPVKPQSPTNASFLDTTRTSGDRVLLSGRVIACPEDRKIPYKESVSSRSEEVSPTLKRSVSAGKVVQVVDSGKRRSIGAGCRSGEIITATKKCLRKSWEGSNGAKDAKDRTTSNQAKQQVKAAAPRSSSVSCSRTLNDISSNASPNKGPSTLEAVPGKSNSKTINGATHVTPASPPDPTSAHTGKETDLISKLTNSSVSWGSLRGTLQSLGKKALQTRDAASLAATEALQEASAAESVLRGLSMFAELCSCAKTEFPQQSVEQFLILHQSLKHAVGVANALASVRSNPDTAAKEISTGKAEDAAQKAQCAAGWVNAALSSDLASFSLRSKEGGARSSVKKVINQQLVVALDGTPGSIPRVHSTSPPLAKACLSTTTSSVKSRTALSSMTQSGNERRQDAAEVRQQPPLKVPVQTIARHSSSRVSLRKTSAKVSSKITPGTQAKVQNAPLPPISSPWVKGKGMMEVAELAKQLESETQHWFLEFMEGALDDGFRAVNKGCKEGMEKVMMSQQENFHIAGILSQLKRVNDWLDQVGVVEDAVLNNKLVDTKARLRKKIYDYLLQHVESAASALGNVSSVLVFSNPQLVS</sequence>
<evidence type="ECO:0000256" key="1">
    <source>
        <dbReference type="SAM" id="MobiDB-lite"/>
    </source>
</evidence>
<feature type="region of interest" description="Disordered" evidence="1">
    <location>
        <begin position="605"/>
        <end position="626"/>
    </location>
</feature>
<reference evidence="4" key="1">
    <citation type="submission" date="2024-02" db="EMBL/GenBank/DDBJ databases">
        <authorList>
            <consortium name="ELIXIR-Norway"/>
            <consortium name="Elixir Norway"/>
        </authorList>
    </citation>
    <scope>NUCLEOTIDE SEQUENCE</scope>
</reference>
<feature type="compositionally biased region" description="Polar residues" evidence="1">
    <location>
        <begin position="316"/>
        <end position="339"/>
    </location>
</feature>
<feature type="domain" description="DUF6857" evidence="3">
    <location>
        <begin position="382"/>
        <end position="761"/>
    </location>
</feature>
<proteinExistence type="predicted"/>
<name>A0ABP0U7D6_9BRYO</name>
<feature type="domain" description="DUF936" evidence="2">
    <location>
        <begin position="4"/>
        <end position="119"/>
    </location>
</feature>
<accession>A0ABP0U7D6</accession>
<dbReference type="EMBL" id="OZ019894">
    <property type="protein sequence ID" value="CAK9214377.1"/>
    <property type="molecule type" value="Genomic_DNA"/>
</dbReference>
<dbReference type="InterPro" id="IPR049172">
    <property type="entry name" value="DUF6857_pln"/>
</dbReference>